<dbReference type="InterPro" id="IPR000182">
    <property type="entry name" value="GNAT_dom"/>
</dbReference>
<protein>
    <submittedName>
        <fullName evidence="4">GNAT family N-acetyltransferase</fullName>
    </submittedName>
</protein>
<keyword evidence="2" id="KW-0012">Acyltransferase</keyword>
<dbReference type="PANTHER" id="PTHR43420:SF12">
    <property type="entry name" value="N-ACETYLTRANSFERASE DOMAIN-CONTAINING PROTEIN"/>
    <property type="match status" value="1"/>
</dbReference>
<dbReference type="GO" id="GO:0016747">
    <property type="term" value="F:acyltransferase activity, transferring groups other than amino-acyl groups"/>
    <property type="evidence" value="ECO:0007669"/>
    <property type="project" value="InterPro"/>
</dbReference>
<dbReference type="Pfam" id="PF00583">
    <property type="entry name" value="Acetyltransf_1"/>
    <property type="match status" value="1"/>
</dbReference>
<gene>
    <name evidence="4" type="ORF">FF124_16500</name>
</gene>
<name>A0A5C4JM79_9HYPH</name>
<dbReference type="InterPro" id="IPR050680">
    <property type="entry name" value="YpeA/RimI_acetyltransf"/>
</dbReference>
<dbReference type="Proteomes" id="UP000307874">
    <property type="component" value="Unassembled WGS sequence"/>
</dbReference>
<evidence type="ECO:0000313" key="4">
    <source>
        <dbReference type="EMBL" id="TNB46596.1"/>
    </source>
</evidence>
<accession>A0A5C4JM79</accession>
<organism evidence="4 5">
    <name type="scientific">Martelella lutilitoris</name>
    <dbReference type="NCBI Taxonomy" id="2583532"/>
    <lineage>
        <taxon>Bacteria</taxon>
        <taxon>Pseudomonadati</taxon>
        <taxon>Pseudomonadota</taxon>
        <taxon>Alphaproteobacteria</taxon>
        <taxon>Hyphomicrobiales</taxon>
        <taxon>Aurantimonadaceae</taxon>
        <taxon>Martelella</taxon>
    </lineage>
</organism>
<evidence type="ECO:0000256" key="1">
    <source>
        <dbReference type="ARBA" id="ARBA00022679"/>
    </source>
</evidence>
<reference evidence="4 5" key="2">
    <citation type="submission" date="2019-06" db="EMBL/GenBank/DDBJ databases">
        <title>Martelella lutilitoris sp. nov., isolated from a tidal mudflat.</title>
        <authorList>
            <person name="Kim Y.-J."/>
        </authorList>
    </citation>
    <scope>NUCLEOTIDE SEQUENCE [LARGE SCALE GENOMIC DNA]</scope>
    <source>
        <strain evidence="4 5">GH2-6</strain>
    </source>
</reference>
<dbReference type="Gene3D" id="3.40.630.30">
    <property type="match status" value="1"/>
</dbReference>
<dbReference type="OrthoDB" id="9788924at2"/>
<dbReference type="AlphaFoldDB" id="A0A5C4JM79"/>
<dbReference type="PROSITE" id="PS51186">
    <property type="entry name" value="GNAT"/>
    <property type="match status" value="1"/>
</dbReference>
<dbReference type="InterPro" id="IPR016181">
    <property type="entry name" value="Acyl_CoA_acyltransferase"/>
</dbReference>
<feature type="domain" description="N-acetyltransferase" evidence="3">
    <location>
        <begin position="25"/>
        <end position="214"/>
    </location>
</feature>
<comment type="caution">
    <text evidence="4">The sequence shown here is derived from an EMBL/GenBank/DDBJ whole genome shotgun (WGS) entry which is preliminary data.</text>
</comment>
<reference evidence="4 5" key="1">
    <citation type="submission" date="2019-05" db="EMBL/GenBank/DDBJ databases">
        <authorList>
            <person name="Lee S.D."/>
        </authorList>
    </citation>
    <scope>NUCLEOTIDE SEQUENCE [LARGE SCALE GENOMIC DNA]</scope>
    <source>
        <strain evidence="4 5">GH2-6</strain>
    </source>
</reference>
<dbReference type="SUPFAM" id="SSF55729">
    <property type="entry name" value="Acyl-CoA N-acyltransferases (Nat)"/>
    <property type="match status" value="1"/>
</dbReference>
<keyword evidence="1 4" id="KW-0808">Transferase</keyword>
<keyword evidence="5" id="KW-1185">Reference proteome</keyword>
<dbReference type="EMBL" id="VCLB01000009">
    <property type="protein sequence ID" value="TNB46596.1"/>
    <property type="molecule type" value="Genomic_DNA"/>
</dbReference>
<evidence type="ECO:0000256" key="2">
    <source>
        <dbReference type="ARBA" id="ARBA00023315"/>
    </source>
</evidence>
<sequence>MKPKWYAIWRACGPSIREVSLVTSFTIRNAAREDVPDMVRLINIAGHRLPLWCWGQLEGGREDPWQVGRTLAAQDEGAISWTNGTVATLGSDVAALMLAYPLEGEAPGYGCEIDHPVVTPLRDLKRQAEGTFHIHVLAAYAEYRGRGLGSFLLDKADRISGDSDISLIVSDANAPARRFYERLGFKERARQSLVTAPDWHADGDDWLLMIKPSAQ</sequence>
<evidence type="ECO:0000259" key="3">
    <source>
        <dbReference type="PROSITE" id="PS51186"/>
    </source>
</evidence>
<proteinExistence type="predicted"/>
<dbReference type="PANTHER" id="PTHR43420">
    <property type="entry name" value="ACETYLTRANSFERASE"/>
    <property type="match status" value="1"/>
</dbReference>
<evidence type="ECO:0000313" key="5">
    <source>
        <dbReference type="Proteomes" id="UP000307874"/>
    </source>
</evidence>